<protein>
    <submittedName>
        <fullName evidence="2">Uncharacterized protein</fullName>
    </submittedName>
</protein>
<dbReference type="AlphaFoldDB" id="A0A0B7J3J8"/>
<sequence length="276" mass="31543">MPQFECIATILRSLGSYQPNFPLPYLFNIGDKLFTSVPYHAFMKDNTTNTLIDFEECEDNSNYRIHNWARILMRKCPKEVKHTINSIIKAGYKISFIFNDSFEIFSNNTISIFGELYDVIGNIIKDSNIPAFIGFNTTEDCIINANFEANLRNFTSYALGPTIHTAGFMMFDKEDSNMPSGNSSITSTFLSFTKDGVVTICCVIFAILAILKIQEYCKNSKKTLDQDNDNTYTPMELLSKKENKFIEHQDNIYKYNPDKDIYEKYSTTILGSASEV</sequence>
<dbReference type="HOGENOM" id="CLU_1022628_0_0_5"/>
<dbReference type="STRING" id="109232.RMONA_06055"/>
<proteinExistence type="predicted"/>
<keyword evidence="3" id="KW-1185">Reference proteome</keyword>
<gene>
    <name evidence="2" type="ORF">RMONA_06055</name>
</gene>
<dbReference type="EMBL" id="LN794217">
    <property type="protein sequence ID" value="CEO17570.1"/>
    <property type="molecule type" value="Genomic_DNA"/>
</dbReference>
<evidence type="ECO:0000256" key="1">
    <source>
        <dbReference type="SAM" id="Phobius"/>
    </source>
</evidence>
<accession>A0A0B7J3J8</accession>
<name>A0A0B7J3J8_9RICK</name>
<dbReference type="RefSeq" id="WP_023508285.1">
    <property type="nucleotide sequence ID" value="NZ_LN794217.1"/>
</dbReference>
<dbReference type="Proteomes" id="UP000018149">
    <property type="component" value="Chromosome I"/>
</dbReference>
<feature type="transmembrane region" description="Helical" evidence="1">
    <location>
        <begin position="196"/>
        <end position="213"/>
    </location>
</feature>
<keyword evidence="1" id="KW-1133">Transmembrane helix</keyword>
<reference evidence="2 3" key="1">
    <citation type="submission" date="2015-01" db="EMBL/GenBank/DDBJ databases">
        <title>Draft genome sequence of Rickettsia monacensis strain IrR/Munich.</title>
        <authorList>
            <person name="Felsheim R.F."/>
            <person name="Johnson S.L."/>
            <person name="Kurtti T.J."/>
            <person name="Munderloh U.G."/>
        </authorList>
    </citation>
    <scope>NUCLEOTIDE SEQUENCE [LARGE SCALE GENOMIC DNA]</scope>
    <source>
        <strain evidence="2 3">IrR/Munich</strain>
    </source>
</reference>
<dbReference type="KEGG" id="rmc:RMONA_06055"/>
<evidence type="ECO:0000313" key="2">
    <source>
        <dbReference type="EMBL" id="CEO17570.1"/>
    </source>
</evidence>
<keyword evidence="1" id="KW-0472">Membrane</keyword>
<evidence type="ECO:0000313" key="3">
    <source>
        <dbReference type="Proteomes" id="UP000018149"/>
    </source>
</evidence>
<keyword evidence="1" id="KW-0812">Transmembrane</keyword>
<organism evidence="2 3">
    <name type="scientific">Rickettsia monacensis</name>
    <dbReference type="NCBI Taxonomy" id="109232"/>
    <lineage>
        <taxon>Bacteria</taxon>
        <taxon>Pseudomonadati</taxon>
        <taxon>Pseudomonadota</taxon>
        <taxon>Alphaproteobacteria</taxon>
        <taxon>Rickettsiales</taxon>
        <taxon>Rickettsiaceae</taxon>
        <taxon>Rickettsieae</taxon>
        <taxon>Rickettsia</taxon>
        <taxon>spotted fever group</taxon>
    </lineage>
</organism>
<reference evidence="3" key="2">
    <citation type="submission" date="2015-01" db="EMBL/GenBank/DDBJ databases">
        <authorList>
            <person name="Felsheim R."/>
        </authorList>
    </citation>
    <scope>NUCLEOTIDE SEQUENCE [LARGE SCALE GENOMIC DNA]</scope>
    <source>
        <strain evidence="3">IrR/Munich</strain>
    </source>
</reference>